<protein>
    <recommendedName>
        <fullName evidence="2">Alpha-defensin N-terminal domain-containing protein</fullName>
    </recommendedName>
</protein>
<evidence type="ECO:0000259" key="2">
    <source>
        <dbReference type="SMART" id="SM01418"/>
    </source>
</evidence>
<accession>A0A173W1Y1</accession>
<dbReference type="Proteomes" id="UP000095591">
    <property type="component" value="Unassembled WGS sequence"/>
</dbReference>
<dbReference type="RefSeq" id="WP_044544594.1">
    <property type="nucleotide sequence ID" value="NZ_CDRH01000023.1"/>
</dbReference>
<feature type="signal peptide" evidence="1">
    <location>
        <begin position="1"/>
        <end position="20"/>
    </location>
</feature>
<dbReference type="InterPro" id="IPR002366">
    <property type="entry name" value="Alpha-defensin_N"/>
</dbReference>
<reference evidence="3 4" key="1">
    <citation type="submission" date="2015-09" db="EMBL/GenBank/DDBJ databases">
        <authorList>
            <consortium name="Pathogen Informatics"/>
        </authorList>
    </citation>
    <scope>NUCLEOTIDE SEQUENCE [LARGE SCALE GENOMIC DNA]</scope>
    <source>
        <strain evidence="3 4">2789STDY5608872</strain>
    </source>
</reference>
<dbReference type="SUPFAM" id="SSF56935">
    <property type="entry name" value="Porins"/>
    <property type="match status" value="1"/>
</dbReference>
<dbReference type="Gene3D" id="2.40.160.100">
    <property type="match status" value="1"/>
</dbReference>
<keyword evidence="1" id="KW-0732">Signal</keyword>
<proteinExistence type="predicted"/>
<dbReference type="SMART" id="SM01418">
    <property type="entry name" value="Defensin_propep"/>
    <property type="match status" value="1"/>
</dbReference>
<evidence type="ECO:0000313" key="3">
    <source>
        <dbReference type="EMBL" id="CUN32365.1"/>
    </source>
</evidence>
<dbReference type="Pfam" id="PF13372">
    <property type="entry name" value="Alginate_exp"/>
    <property type="match status" value="1"/>
</dbReference>
<dbReference type="EMBL" id="CYXP01000012">
    <property type="protein sequence ID" value="CUN32365.1"/>
    <property type="molecule type" value="Genomic_DNA"/>
</dbReference>
<feature type="chain" id="PRO_5008014331" description="Alpha-defensin N-terminal domain-containing protein" evidence="1">
    <location>
        <begin position="21"/>
        <end position="430"/>
    </location>
</feature>
<organism evidence="3 4">
    <name type="scientific">Parabacteroides distasonis</name>
    <dbReference type="NCBI Taxonomy" id="823"/>
    <lineage>
        <taxon>Bacteria</taxon>
        <taxon>Pseudomonadati</taxon>
        <taxon>Bacteroidota</taxon>
        <taxon>Bacteroidia</taxon>
        <taxon>Bacteroidales</taxon>
        <taxon>Tannerellaceae</taxon>
        <taxon>Parabacteroides</taxon>
    </lineage>
</organism>
<gene>
    <name evidence="3" type="ORF">ERS852429_03998</name>
</gene>
<name>A0A173W1Y1_PARDI</name>
<dbReference type="InterPro" id="IPR053728">
    <property type="entry name" value="Alginate_Permeability_Chnl"/>
</dbReference>
<feature type="domain" description="Alpha-defensin N-terminal" evidence="2">
    <location>
        <begin position="1"/>
        <end position="54"/>
    </location>
</feature>
<sequence>MKKLVVLVAGLLSVALFAQAEETQNTKENTFSMKVQIRPRAEYRNGVLFPRPKDAESTGFINNRARLSLGYERDRLSIGLSAQHVGVWGQDPQIDKNGRFILNEAWAKLDFGSGFFAKLGRQSLVYDDERIMGALDWNVAGRYHDALKLGYENTNNQLHLILAFNQNDEKTIGGTYYAPGAQPYKTMQTLWYKYLFDKSFNASFLFMNLGMEGGDAEKQNSDTKYLQTLGTNLIYTPSNWTIGGTIYYQFGKTKSGRDVSAFLWAVNAAYQIDPQWKIGVGSDYLSGSDGADGKYKAFDPLYGTHHKFYGAMDYFYASSFVNGLNPGLWDNQINVAYKPSSKVNLSLAYHYFSITGDVYEGNDKLSKGLGSELDFQVDWVIMKDVKLSAGYSTMLGTNTMKAVKGGNPSHWQDWGWLSININPTIFTTKW</sequence>
<dbReference type="AlphaFoldDB" id="A0A173W1Y1"/>
<dbReference type="InterPro" id="IPR025388">
    <property type="entry name" value="Alginate_export_dom"/>
</dbReference>
<evidence type="ECO:0000256" key="1">
    <source>
        <dbReference type="SAM" id="SignalP"/>
    </source>
</evidence>
<evidence type="ECO:0000313" key="4">
    <source>
        <dbReference type="Proteomes" id="UP000095591"/>
    </source>
</evidence>
<dbReference type="GO" id="GO:0006952">
    <property type="term" value="P:defense response"/>
    <property type="evidence" value="ECO:0007669"/>
    <property type="project" value="InterPro"/>
</dbReference>